<dbReference type="AlphaFoldDB" id="A0A126T576"/>
<keyword evidence="3 9" id="KW-0997">Cell inner membrane</keyword>
<evidence type="ECO:0000313" key="11">
    <source>
        <dbReference type="EMBL" id="AMK77239.1"/>
    </source>
</evidence>
<dbReference type="InterPro" id="IPR005548">
    <property type="entry name" value="Cell_div_FtsQ/DivIB_C"/>
</dbReference>
<proteinExistence type="inferred from homology"/>
<name>A0A126T576_9GAMM</name>
<dbReference type="PANTHER" id="PTHR35851:SF1">
    <property type="entry name" value="CELL DIVISION PROTEIN FTSQ"/>
    <property type="match status" value="1"/>
</dbReference>
<keyword evidence="8 9" id="KW-0131">Cell cycle</keyword>
<dbReference type="PROSITE" id="PS51779">
    <property type="entry name" value="POTRA"/>
    <property type="match status" value="1"/>
</dbReference>
<evidence type="ECO:0000256" key="4">
    <source>
        <dbReference type="ARBA" id="ARBA00022618"/>
    </source>
</evidence>
<accession>A0A126T576</accession>
<evidence type="ECO:0000256" key="5">
    <source>
        <dbReference type="ARBA" id="ARBA00022692"/>
    </source>
</evidence>
<organism evidence="11 12">
    <name type="scientific">Methylomonas denitrificans</name>
    <dbReference type="NCBI Taxonomy" id="1538553"/>
    <lineage>
        <taxon>Bacteria</taxon>
        <taxon>Pseudomonadati</taxon>
        <taxon>Pseudomonadota</taxon>
        <taxon>Gammaproteobacteria</taxon>
        <taxon>Methylococcales</taxon>
        <taxon>Methylococcaceae</taxon>
        <taxon>Methylomonas</taxon>
    </lineage>
</organism>
<dbReference type="OrthoDB" id="9790370at2"/>
<dbReference type="InterPro" id="IPR013685">
    <property type="entry name" value="POTRA_FtsQ_type"/>
</dbReference>
<evidence type="ECO:0000256" key="7">
    <source>
        <dbReference type="ARBA" id="ARBA00023136"/>
    </source>
</evidence>
<keyword evidence="5 9" id="KW-0812">Transmembrane</keyword>
<dbReference type="STRING" id="1538553.JT25_012230"/>
<sequence>MSRFRFILISVLLIGGAWWAWQQFGASALSSKPIRYVKIEGAFQYTSKDRLKEVLAPQMKQGYYQADMNAIHQAIKALPLVDKVDVKRVWPDAVHIKITEQKPVVRWGKSALLNKQGDLLVPDNIDEFKNLPLITGPDGQEKKLLEIMKGVYIVLKDKSMQLAEFHVNERRAWRIKLASGMEMQLGRKAPLENMQRFLRTMDLLGEEQLAMIASVDTRYPNGFAVTWKPEVTNIDWKAIVEKNKNLI</sequence>
<dbReference type="Pfam" id="PF08478">
    <property type="entry name" value="POTRA_1"/>
    <property type="match status" value="1"/>
</dbReference>
<protein>
    <recommendedName>
        <fullName evidence="9">Cell division protein FtsQ</fullName>
    </recommendedName>
</protein>
<evidence type="ECO:0000256" key="1">
    <source>
        <dbReference type="ARBA" id="ARBA00004370"/>
    </source>
</evidence>
<dbReference type="HAMAP" id="MF_00911">
    <property type="entry name" value="FtsQ_subfam"/>
    <property type="match status" value="1"/>
</dbReference>
<keyword evidence="4 9" id="KW-0132">Cell division</keyword>
<keyword evidence="7 9" id="KW-0472">Membrane</keyword>
<dbReference type="GO" id="GO:0090529">
    <property type="term" value="P:cell septum assembly"/>
    <property type="evidence" value="ECO:0007669"/>
    <property type="project" value="InterPro"/>
</dbReference>
<evidence type="ECO:0000256" key="3">
    <source>
        <dbReference type="ARBA" id="ARBA00022519"/>
    </source>
</evidence>
<dbReference type="Pfam" id="PF03799">
    <property type="entry name" value="FtsQ_DivIB_C"/>
    <property type="match status" value="1"/>
</dbReference>
<dbReference type="InterPro" id="IPR026579">
    <property type="entry name" value="FtsQ"/>
</dbReference>
<gene>
    <name evidence="9" type="primary">ftsQ</name>
    <name evidence="11" type="ORF">JT25_012230</name>
</gene>
<keyword evidence="12" id="KW-1185">Reference proteome</keyword>
<dbReference type="Gene3D" id="3.40.50.11690">
    <property type="entry name" value="Cell division protein FtsQ/DivIB"/>
    <property type="match status" value="1"/>
</dbReference>
<comment type="subunit">
    <text evidence="9">Part of a complex composed of FtsB, FtsL and FtsQ.</text>
</comment>
<feature type="domain" description="POTRA" evidence="10">
    <location>
        <begin position="32"/>
        <end position="101"/>
    </location>
</feature>
<evidence type="ECO:0000313" key="12">
    <source>
        <dbReference type="Proteomes" id="UP000030512"/>
    </source>
</evidence>
<dbReference type="PANTHER" id="PTHR35851">
    <property type="entry name" value="CELL DIVISION PROTEIN FTSQ"/>
    <property type="match status" value="1"/>
</dbReference>
<dbReference type="Proteomes" id="UP000030512">
    <property type="component" value="Chromosome"/>
</dbReference>
<dbReference type="InterPro" id="IPR034746">
    <property type="entry name" value="POTRA"/>
</dbReference>
<dbReference type="EMBL" id="CP014476">
    <property type="protein sequence ID" value="AMK77239.1"/>
    <property type="molecule type" value="Genomic_DNA"/>
</dbReference>
<dbReference type="GO" id="GO:0032153">
    <property type="term" value="C:cell division site"/>
    <property type="evidence" value="ECO:0007669"/>
    <property type="project" value="UniProtKB-UniRule"/>
</dbReference>
<evidence type="ECO:0000256" key="8">
    <source>
        <dbReference type="ARBA" id="ARBA00023306"/>
    </source>
</evidence>
<keyword evidence="2 9" id="KW-1003">Cell membrane</keyword>
<dbReference type="KEGG" id="mdn:JT25_012230"/>
<dbReference type="InterPro" id="IPR045335">
    <property type="entry name" value="FtsQ_C_sf"/>
</dbReference>
<dbReference type="GO" id="GO:0043093">
    <property type="term" value="P:FtsZ-dependent cytokinesis"/>
    <property type="evidence" value="ECO:0007669"/>
    <property type="project" value="UniProtKB-UniRule"/>
</dbReference>
<evidence type="ECO:0000256" key="2">
    <source>
        <dbReference type="ARBA" id="ARBA00022475"/>
    </source>
</evidence>
<evidence type="ECO:0000256" key="9">
    <source>
        <dbReference type="HAMAP-Rule" id="MF_00911"/>
    </source>
</evidence>
<reference evidence="11 12" key="1">
    <citation type="journal article" date="2015" name="Environ. Microbiol.">
        <title>Methane oxidation coupled to nitrate reduction under hypoxia by the Gammaproteobacterium Methylomonas denitrificans, sp. nov. type strain FJG1.</title>
        <authorList>
            <person name="Kits K.D."/>
            <person name="Klotz M.G."/>
            <person name="Stein L.Y."/>
        </authorList>
    </citation>
    <scope>NUCLEOTIDE SEQUENCE [LARGE SCALE GENOMIC DNA]</scope>
    <source>
        <strain evidence="11 12">FJG1</strain>
    </source>
</reference>
<comment type="subcellular location">
    <subcellularLocation>
        <location evidence="9">Cell inner membrane</location>
        <topology evidence="9">Single-pass type II membrane protein</topology>
    </subcellularLocation>
    <subcellularLocation>
        <location evidence="1">Membrane</location>
    </subcellularLocation>
    <text evidence="9">Localizes to the division septum.</text>
</comment>
<dbReference type="RefSeq" id="WP_062328747.1">
    <property type="nucleotide sequence ID" value="NZ_CP014476.1"/>
</dbReference>
<keyword evidence="6 9" id="KW-1133">Transmembrane helix</keyword>
<dbReference type="GO" id="GO:0005886">
    <property type="term" value="C:plasma membrane"/>
    <property type="evidence" value="ECO:0007669"/>
    <property type="project" value="UniProtKB-SubCell"/>
</dbReference>
<comment type="similarity">
    <text evidence="9">Belongs to the FtsQ/DivIB family. FtsQ subfamily.</text>
</comment>
<comment type="function">
    <text evidence="9">Essential cell division protein. May link together the upstream cell division proteins, which are predominantly cytoplasmic, with the downstream cell division proteins, which are predominantly periplasmic. May control correct divisome assembly.</text>
</comment>
<evidence type="ECO:0000256" key="6">
    <source>
        <dbReference type="ARBA" id="ARBA00022989"/>
    </source>
</evidence>
<dbReference type="Gene3D" id="3.10.20.310">
    <property type="entry name" value="membrane protein fhac"/>
    <property type="match status" value="1"/>
</dbReference>
<evidence type="ECO:0000259" key="10">
    <source>
        <dbReference type="PROSITE" id="PS51779"/>
    </source>
</evidence>